<dbReference type="InterPro" id="IPR007848">
    <property type="entry name" value="Small_mtfrase_dom"/>
</dbReference>
<dbReference type="Gene3D" id="3.40.50.150">
    <property type="entry name" value="Vaccinia Virus protein VP39"/>
    <property type="match status" value="1"/>
</dbReference>
<feature type="domain" description="Methyltransferase small" evidence="3">
    <location>
        <begin position="43"/>
        <end position="137"/>
    </location>
</feature>
<dbReference type="EMBL" id="FRFE01000048">
    <property type="protein sequence ID" value="SHO53177.1"/>
    <property type="molecule type" value="Genomic_DNA"/>
</dbReference>
<accession>A0A1M7YKN5</accession>
<dbReference type="GO" id="GO:0008757">
    <property type="term" value="F:S-adenosylmethionine-dependent methyltransferase activity"/>
    <property type="evidence" value="ECO:0007669"/>
    <property type="project" value="UniProtKB-ARBA"/>
</dbReference>
<dbReference type="SUPFAM" id="SSF53335">
    <property type="entry name" value="S-adenosyl-L-methionine-dependent methyltransferases"/>
    <property type="match status" value="1"/>
</dbReference>
<organism evidence="4 5">
    <name type="scientific">Desulfopila aestuarii DSM 18488</name>
    <dbReference type="NCBI Taxonomy" id="1121416"/>
    <lineage>
        <taxon>Bacteria</taxon>
        <taxon>Pseudomonadati</taxon>
        <taxon>Thermodesulfobacteriota</taxon>
        <taxon>Desulfobulbia</taxon>
        <taxon>Desulfobulbales</taxon>
        <taxon>Desulfocapsaceae</taxon>
        <taxon>Desulfopila</taxon>
    </lineage>
</organism>
<evidence type="ECO:0000259" key="3">
    <source>
        <dbReference type="Pfam" id="PF05175"/>
    </source>
</evidence>
<keyword evidence="2" id="KW-0949">S-adenosyl-L-methionine</keyword>
<dbReference type="InterPro" id="IPR050210">
    <property type="entry name" value="tRNA_Adenine-N(6)_MTase"/>
</dbReference>
<evidence type="ECO:0000256" key="2">
    <source>
        <dbReference type="ARBA" id="ARBA00022691"/>
    </source>
</evidence>
<reference evidence="4 5" key="1">
    <citation type="submission" date="2016-12" db="EMBL/GenBank/DDBJ databases">
        <authorList>
            <person name="Song W.-J."/>
            <person name="Kurnit D.M."/>
        </authorList>
    </citation>
    <scope>NUCLEOTIDE SEQUENCE [LARGE SCALE GENOMIC DNA]</scope>
    <source>
        <strain evidence="4 5">DSM 18488</strain>
    </source>
</reference>
<dbReference type="InterPro" id="IPR002052">
    <property type="entry name" value="DNA_methylase_N6_adenine_CS"/>
</dbReference>
<gene>
    <name evidence="4" type="ORF">SAMN02745220_04987</name>
</gene>
<sequence length="258" mass="28641">MNCEMDIEKFDPESRLTTNDTMFSGAVSCRQFQDGYRFSVDAVLAAHFCTPKNTEIILDLGAGCGIISLILMYRWGDTIERIQAVEYQPQLCSLSQKNFRENGFNHKCSCVQGDVKTILDVVRPESFTLVICNPPYYTLGSGRKSEGGECSLARHLVSASLDDFTKAASLAVKNGGNVVFVYPAELLASLMTSLSRVRLEVKQMQAIYSYSNPPMDAKLVLVRCVKNGGAGCKLSPPFYIYKEKNGSFSQEMEKLYLP</sequence>
<dbReference type="GO" id="GO:0003676">
    <property type="term" value="F:nucleic acid binding"/>
    <property type="evidence" value="ECO:0007669"/>
    <property type="project" value="InterPro"/>
</dbReference>
<dbReference type="STRING" id="1121416.SAMN02745220_04987"/>
<evidence type="ECO:0000313" key="4">
    <source>
        <dbReference type="EMBL" id="SHO53177.1"/>
    </source>
</evidence>
<dbReference type="AlphaFoldDB" id="A0A1M7YKN5"/>
<protein>
    <submittedName>
        <fullName evidence="4">tRNA1(Val) A37 N6-methylase TrmN6</fullName>
    </submittedName>
</protein>
<dbReference type="Proteomes" id="UP000184603">
    <property type="component" value="Unassembled WGS sequence"/>
</dbReference>
<dbReference type="InterPro" id="IPR029063">
    <property type="entry name" value="SAM-dependent_MTases_sf"/>
</dbReference>
<dbReference type="GO" id="GO:0008170">
    <property type="term" value="F:N-methyltransferase activity"/>
    <property type="evidence" value="ECO:0007669"/>
    <property type="project" value="UniProtKB-ARBA"/>
</dbReference>
<evidence type="ECO:0000313" key="5">
    <source>
        <dbReference type="Proteomes" id="UP000184603"/>
    </source>
</evidence>
<keyword evidence="1 4" id="KW-0808">Transferase</keyword>
<evidence type="ECO:0000256" key="1">
    <source>
        <dbReference type="ARBA" id="ARBA00022603"/>
    </source>
</evidence>
<dbReference type="GO" id="GO:0032259">
    <property type="term" value="P:methylation"/>
    <property type="evidence" value="ECO:0007669"/>
    <property type="project" value="UniProtKB-KW"/>
</dbReference>
<proteinExistence type="predicted"/>
<keyword evidence="5" id="KW-1185">Reference proteome</keyword>
<keyword evidence="1 4" id="KW-0489">Methyltransferase</keyword>
<name>A0A1M7YKN5_9BACT</name>
<dbReference type="PROSITE" id="PS00092">
    <property type="entry name" value="N6_MTASE"/>
    <property type="match status" value="1"/>
</dbReference>
<dbReference type="PANTHER" id="PTHR47739:SF1">
    <property type="entry name" value="TRNA1(VAL) (ADENINE(37)-N6)-METHYLTRANSFERASE"/>
    <property type="match status" value="1"/>
</dbReference>
<dbReference type="Pfam" id="PF05175">
    <property type="entry name" value="MTS"/>
    <property type="match status" value="1"/>
</dbReference>
<dbReference type="CDD" id="cd02440">
    <property type="entry name" value="AdoMet_MTases"/>
    <property type="match status" value="1"/>
</dbReference>
<dbReference type="PANTHER" id="PTHR47739">
    <property type="entry name" value="TRNA1(VAL) (ADENINE(37)-N6)-METHYLTRANSFERASE"/>
    <property type="match status" value="1"/>
</dbReference>